<evidence type="ECO:0000256" key="5">
    <source>
        <dbReference type="ARBA" id="ARBA00023136"/>
    </source>
</evidence>
<dbReference type="GO" id="GO:0003924">
    <property type="term" value="F:GTPase activity"/>
    <property type="evidence" value="ECO:0007669"/>
    <property type="project" value="InterPro"/>
</dbReference>
<evidence type="ECO:0000313" key="8">
    <source>
        <dbReference type="EMBL" id="MDI4510981.1"/>
    </source>
</evidence>
<dbReference type="Pfam" id="PF00350">
    <property type="entry name" value="Dynamin_N"/>
    <property type="match status" value="1"/>
</dbReference>
<comment type="caution">
    <text evidence="8">The sequence shown here is derived from an EMBL/GenBank/DDBJ whole genome shotgun (WGS) entry which is preliminary data.</text>
</comment>
<evidence type="ECO:0000256" key="2">
    <source>
        <dbReference type="ARBA" id="ARBA00022741"/>
    </source>
</evidence>
<keyword evidence="6" id="KW-0175">Coiled coil</keyword>
<dbReference type="InterPro" id="IPR045063">
    <property type="entry name" value="Dynamin_N"/>
</dbReference>
<dbReference type="InterPro" id="IPR027094">
    <property type="entry name" value="Mitofusin_fam"/>
</dbReference>
<feature type="domain" description="Dynamin N-terminal" evidence="7">
    <location>
        <begin position="837"/>
        <end position="987"/>
    </location>
</feature>
<accession>A0AAW6TG68</accession>
<proteinExistence type="predicted"/>
<organism evidence="8">
    <name type="scientific">Faucicola osloensis</name>
    <name type="common">Moraxella osloensis</name>
    <dbReference type="NCBI Taxonomy" id="34062"/>
    <lineage>
        <taxon>Bacteria</taxon>
        <taxon>Pseudomonadati</taxon>
        <taxon>Pseudomonadota</taxon>
        <taxon>Gammaproteobacteria</taxon>
        <taxon>Moraxellales</taxon>
        <taxon>Moraxellaceae</taxon>
        <taxon>Faucicola</taxon>
    </lineage>
</organism>
<feature type="coiled-coil region" evidence="6">
    <location>
        <begin position="617"/>
        <end position="644"/>
    </location>
</feature>
<dbReference type="EMBL" id="SSCJ01000019">
    <property type="protein sequence ID" value="MDI4510981.1"/>
    <property type="molecule type" value="Genomic_DNA"/>
</dbReference>
<name>A0AAW6TG68_FAUOS</name>
<comment type="subcellular location">
    <subcellularLocation>
        <location evidence="1">Membrane</location>
    </subcellularLocation>
</comment>
<feature type="coiled-coil region" evidence="6">
    <location>
        <begin position="1085"/>
        <end position="1112"/>
    </location>
</feature>
<evidence type="ECO:0000256" key="4">
    <source>
        <dbReference type="ARBA" id="ARBA00023134"/>
    </source>
</evidence>
<keyword evidence="4" id="KW-0342">GTP-binding</keyword>
<dbReference type="PANTHER" id="PTHR10465">
    <property type="entry name" value="TRANSMEMBRANE GTPASE FZO1"/>
    <property type="match status" value="1"/>
</dbReference>
<reference evidence="8" key="1">
    <citation type="submission" date="2019-04" db="EMBL/GenBank/DDBJ databases">
        <title>Moraxella osloensis CCUG 73412, isolated from corneal scrapings as causative agent of keratitis.</title>
        <authorList>
            <person name="Connolly G."/>
            <person name="Jaen-Luchoro D."/>
            <person name="Pinyeiro-Iglesias B."/>
            <person name="Curry A."/>
            <person name="Knowles S."/>
            <person name="Moore E.R.B."/>
        </authorList>
    </citation>
    <scope>NUCLEOTIDE SEQUENCE</scope>
    <source>
        <strain evidence="8">CCUG 73412</strain>
    </source>
</reference>
<dbReference type="SUPFAM" id="SSF52540">
    <property type="entry name" value="P-loop containing nucleoside triphosphate hydrolases"/>
    <property type="match status" value="1"/>
</dbReference>
<dbReference type="Gene3D" id="3.40.50.300">
    <property type="entry name" value="P-loop containing nucleotide triphosphate hydrolases"/>
    <property type="match status" value="1"/>
</dbReference>
<keyword evidence="3" id="KW-0378">Hydrolase</keyword>
<gene>
    <name evidence="8" type="ORF">E6P75_12350</name>
</gene>
<dbReference type="GO" id="GO:0016020">
    <property type="term" value="C:membrane"/>
    <property type="evidence" value="ECO:0007669"/>
    <property type="project" value="UniProtKB-SubCell"/>
</dbReference>
<keyword evidence="2" id="KW-0547">Nucleotide-binding</keyword>
<evidence type="ECO:0000256" key="3">
    <source>
        <dbReference type="ARBA" id="ARBA00022801"/>
    </source>
</evidence>
<evidence type="ECO:0000256" key="6">
    <source>
        <dbReference type="SAM" id="Coils"/>
    </source>
</evidence>
<protein>
    <recommendedName>
        <fullName evidence="7">Dynamin N-terminal domain-containing protein</fullName>
    </recommendedName>
</protein>
<evidence type="ECO:0000256" key="1">
    <source>
        <dbReference type="ARBA" id="ARBA00004370"/>
    </source>
</evidence>
<dbReference type="GO" id="GO:0005525">
    <property type="term" value="F:GTP binding"/>
    <property type="evidence" value="ECO:0007669"/>
    <property type="project" value="UniProtKB-KW"/>
</dbReference>
<evidence type="ECO:0000259" key="7">
    <source>
        <dbReference type="Pfam" id="PF00350"/>
    </source>
</evidence>
<dbReference type="PANTHER" id="PTHR10465:SF0">
    <property type="entry name" value="SARCALUMENIN"/>
    <property type="match status" value="1"/>
</dbReference>
<dbReference type="InterPro" id="IPR027417">
    <property type="entry name" value="P-loop_NTPase"/>
</dbReference>
<keyword evidence="5" id="KW-0472">Membrane</keyword>
<sequence>MTNTCLYGYYLMIKRSISEISAVFIISDKLGDYHRESLAGEAAYDSFDSHHTQIVNNHQGGAGYFAETHHTASFNVNQIDQSHAERAIQLDSRAFGSVDIQTSTGEFYNPKYYATADQSYQAGAEIIHGADGLVAKYAGQHIVVPSDQLEQVLQHHHHALALAQSQGNMDYYNALSSIDFTDRVVGADGVSSTPLTYHEAQQGTLAMQNGTMPEYAHHYTLVDDISAVAEGSAMAMGMVTAVELAPALLNVMGKLANNQVSLVEAGNALIANLKEKKSAEKIAQTGKKVTVAGGLTFATGLNAGLATFLVTYAWDIQSLYRLHQAGQISHFEMLQRIKFAGLDRGVMSLLTYGAVATAGPLGLLVPVVIQWLAIDKEDAKRFEHGLNDVFHGWMRTINATSQYKAEQWQLNYAMATGQRQQMLNSQGNQQKNNEQTQHDITLFNRTIEHHDFITVIETEHNVTPTQIEQNVVKNLAVLAKVTDTIDIDQAIGRFMIENHNNQRLIESAVLDSMVLLDPQANNTAEQLPIATNLLQRLGNNLFSSSTSVQAGQIDKLMTAQIAAMRMLQGLQHDQSMSLEFITLLQKRIGNFEASLNQIHTQHAQNLSQLYQSMAQMYVKLRNRLIENEQRIQNLERNLALQEWLNHTNARKYHGQTLMQLDESLRLATVINEFIHLTEGKWTQKDLLTLDEMLYRVHLNTPEAQGYFENIFNNKKLSNNLFDKLKLIDRKTIADEADTTWITQVYQQQPTTLPAIFNQQVSLKNGIWDNVLTLLWCIKAAEIRPYRLQAMERQKQNWLTAIDKITDLINEGILSKSLTKQVELLKQEITAFKLVVPIIGKYSVGKSTLLNTWLETSIQNTDLGACTSVPTEFHYASQVSDEKLVLAYLDDEGILAKETTLIANYPLINQGKLPIPNRLQHLELHLHLPALALHPDLVLVDTPGLESNVGSHEQALMQYSGSVNSSFILCASRNHLGEEEKQFVNRQYMFGKPVSLLVCQEDLINIQDRPAVRATIATQAQIDANYGLVRGCSAHTGDIKGFADILNFIEEQKSEIFAERFSQSIEELLNLAKQDLQHQINNDHSHEQLLAQRKAIEIATEELERSYDNQRRNLIGSAKGRLCITVSNTVKQALMARQSQYLSMMMKSAENCQQAMQADMQNAIELSVEQIVFPEIREAAQAMQSAVVLEHKSLNSGVLVAYDGDQTDDSSFMLWGGVAGGLAGVTMGVAMTTMPFIMIPGAILGGFIGNSIKQSKAEQALSEATNGLMSHLDTLLPKYISDLAESALNDIYASLKSRIEAEKDKIIAIDNQLELDKSQKQALTDKLNQHCQAIEAIIKQTSDNQVSLL</sequence>